<evidence type="ECO:0000313" key="3">
    <source>
        <dbReference type="EMBL" id="KDO62595.1"/>
    </source>
</evidence>
<accession>A0A067F8X7</accession>
<dbReference type="GO" id="GO:0010073">
    <property type="term" value="P:meristem maintenance"/>
    <property type="evidence" value="ECO:0007669"/>
    <property type="project" value="InterPro"/>
</dbReference>
<reference evidence="3 4" key="1">
    <citation type="submission" date="2014-04" db="EMBL/GenBank/DDBJ databases">
        <authorList>
            <consortium name="International Citrus Genome Consortium"/>
            <person name="Gmitter F."/>
            <person name="Chen C."/>
            <person name="Farmerie W."/>
            <person name="Harkins T."/>
            <person name="Desany B."/>
            <person name="Mohiuddin M."/>
            <person name="Kodira C."/>
            <person name="Borodovsky M."/>
            <person name="Lomsadze A."/>
            <person name="Burns P."/>
            <person name="Jenkins J."/>
            <person name="Prochnik S."/>
            <person name="Shu S."/>
            <person name="Chapman J."/>
            <person name="Pitluck S."/>
            <person name="Schmutz J."/>
            <person name="Rokhsar D."/>
        </authorList>
    </citation>
    <scope>NUCLEOTIDE SEQUENCE</scope>
</reference>
<dbReference type="PANTHER" id="PTHR46033:SF67">
    <property type="entry name" value="AMINOTRANSFERASE-LIKE, PLANT MOBILE DOMAIN FAMILY PROTEIN"/>
    <property type="match status" value="1"/>
</dbReference>
<protein>
    <recommendedName>
        <fullName evidence="2">Aminotransferase-like plant mobile domain-containing protein</fullName>
    </recommendedName>
</protein>
<dbReference type="Pfam" id="PF10536">
    <property type="entry name" value="PMD"/>
    <property type="match status" value="1"/>
</dbReference>
<dbReference type="Proteomes" id="UP000027120">
    <property type="component" value="Unassembled WGS sequence"/>
</dbReference>
<name>A0A067F8X7_CITSI</name>
<gene>
    <name evidence="3" type="ORF">CISIN_1g043387mg</name>
</gene>
<dbReference type="AlphaFoldDB" id="A0A067F8X7"/>
<dbReference type="InterPro" id="IPR044824">
    <property type="entry name" value="MAIN-like"/>
</dbReference>
<proteinExistence type="predicted"/>
<dbReference type="InterPro" id="IPR019557">
    <property type="entry name" value="AminoTfrase-like_pln_mobile"/>
</dbReference>
<evidence type="ECO:0000256" key="1">
    <source>
        <dbReference type="SAM" id="MobiDB-lite"/>
    </source>
</evidence>
<evidence type="ECO:0000313" key="4">
    <source>
        <dbReference type="Proteomes" id="UP000027120"/>
    </source>
</evidence>
<dbReference type="PANTHER" id="PTHR46033">
    <property type="entry name" value="PROTEIN MAIN-LIKE 2"/>
    <property type="match status" value="1"/>
</dbReference>
<organism evidence="3 4">
    <name type="scientific">Citrus sinensis</name>
    <name type="common">Sweet orange</name>
    <name type="synonym">Citrus aurantium var. sinensis</name>
    <dbReference type="NCBI Taxonomy" id="2711"/>
    <lineage>
        <taxon>Eukaryota</taxon>
        <taxon>Viridiplantae</taxon>
        <taxon>Streptophyta</taxon>
        <taxon>Embryophyta</taxon>
        <taxon>Tracheophyta</taxon>
        <taxon>Spermatophyta</taxon>
        <taxon>Magnoliopsida</taxon>
        <taxon>eudicotyledons</taxon>
        <taxon>Gunneridae</taxon>
        <taxon>Pentapetalae</taxon>
        <taxon>rosids</taxon>
        <taxon>malvids</taxon>
        <taxon>Sapindales</taxon>
        <taxon>Rutaceae</taxon>
        <taxon>Aurantioideae</taxon>
        <taxon>Citrus</taxon>
    </lineage>
</organism>
<sequence>MEESSEEVGVEDLKNDDLVLGLAEKQCPETKSFIFSWGEATITLEDMMISGCSVLGSPVFSPLVADEMKAVEEELNQVRMELQNSASQKARHSIWLKRFMDRGSEIEHEAFLALWLSRFVFPFSFRTVSKSVFPIALHLARGTRIVLAPAVLASIYRVSCEGEVCESATIILSPFQLVQCWACERFIELRPTPNPTKKGEPRFARWHKIRTGVENVRTVLDSAKDSFHWHPYVRTLKNWDLPMFYRYLLGLDCIEQYLPHHVAMQFGMDQDLPARVARVNESCWITWKYYSKPITNAHCIFHLWWKQSLSCLHGASDGALPKKRILISSELAPNRSKGRTKRGFNSFDGKPGKASEIKSSVSVSWSRLTSKRSKRTKKRNFTSRINTMPRKLDRTTELVCASSRPYISLAGKKNSLGTSKQKRSYAKASVALGSILKRAKALVQISNKEKEVSDAYASAESLPKKLPLDLIAMMEADNSPISPGFPPKFHLVPARDSTKKDNLANKDTLKSSKKQNDELEAWVSGLEKIVAELKAERFGPKRPVIASE</sequence>
<feature type="region of interest" description="Disordered" evidence="1">
    <location>
        <begin position="492"/>
        <end position="514"/>
    </location>
</feature>
<feature type="compositionally biased region" description="Basic and acidic residues" evidence="1">
    <location>
        <begin position="496"/>
        <end position="514"/>
    </location>
</feature>
<dbReference type="SMR" id="A0A067F8X7"/>
<keyword evidence="4" id="KW-1185">Reference proteome</keyword>
<dbReference type="STRING" id="2711.A0A067F8X7"/>
<feature type="region of interest" description="Disordered" evidence="1">
    <location>
        <begin position="331"/>
        <end position="355"/>
    </location>
</feature>
<dbReference type="EMBL" id="KK784918">
    <property type="protein sequence ID" value="KDO62595.1"/>
    <property type="molecule type" value="Genomic_DNA"/>
</dbReference>
<evidence type="ECO:0000259" key="2">
    <source>
        <dbReference type="Pfam" id="PF10536"/>
    </source>
</evidence>
<feature type="domain" description="Aminotransferase-like plant mobile" evidence="2">
    <location>
        <begin position="13"/>
        <end position="298"/>
    </location>
</feature>